<dbReference type="InterPro" id="IPR001227">
    <property type="entry name" value="Ac_transferase_dom_sf"/>
</dbReference>
<gene>
    <name evidence="14" type="ORF">ACFPCY_09495</name>
</gene>
<dbReference type="PROSITE" id="PS52004">
    <property type="entry name" value="KS3_2"/>
    <property type="match status" value="2"/>
</dbReference>
<evidence type="ECO:0000313" key="15">
    <source>
        <dbReference type="Proteomes" id="UP001595872"/>
    </source>
</evidence>
<dbReference type="Gene3D" id="3.40.366.10">
    <property type="entry name" value="Malonyl-Coenzyme A Acyl Carrier Protein, domain 2"/>
    <property type="match status" value="2"/>
</dbReference>
<dbReference type="RefSeq" id="WP_378253397.1">
    <property type="nucleotide sequence ID" value="NZ_JBHSIT010000002.1"/>
</dbReference>
<dbReference type="InterPro" id="IPR020843">
    <property type="entry name" value="ER"/>
</dbReference>
<sequence>MATEQELVGYLKRVAADLHDTRERLREVEGRRTEPVAVVGMACRFPGGVRSPEDLWELVSAGRDAIGGFPANRGWDLDGLYDPDPDHPGTCYVREGGFLYDADRFDAAFFGISPREALDANPQQRLLLETAWEVLERAGVDPASLKGSATGVYVGTATTGNGARGDGATEGYAGNAPSVLSGRIAYTLGLEGPAVTVETACSSSLVAAHLATQALRQGECSLALAGGVTVMATPEVFTGFSRQRGLAPDGRCKSFSAAADGTGWGEGVGLLLLERLSDARRNGHRVLGLIRGSAVNQDGASNGLTAPNGPSQQRVIRQALANARLSPSEVDAVEAHGTGTPLGDPIEADALLATYGRDRAPDRPLWLGSVKSNIGHTQGAAGVAGLIKMIMALRRGGLPPTLHVAEPTPHVDWSSGGVRLLTEARNWPRTGRPRRAGVSSFGISGTNAHVIVEEAAPQPEPEPTAPVGAVPWVVSARTPEALDAQVRRLADSAAVRDASPVDVGWSLLRSRSSFEHRVVALGETAEELLEDLNRDVFSTATDGDLVWLFSGQGSQRVGMGVGLYERFPVFAEAFDEVCGLLNPSLERDLASVVFSGERAVLDHTTFAQAGLFAVQVATARLLNSMGVVPDAVIGHSIGEVAAAHVAGVLGLEDACRLVAARATLMGRLPAGGAMVAVQASETELDGTLPDGVSIATINTPDSTVVSGPAEAVAQVQAAWSERGRKTKRLSVSHAFHSALMDPMLTDFADAIGGLSFTAPTLPLISTLTGEAADEQITTPGYWVRQVREPVRFHSAVAAVAERTGTFVELGPDPVLATAAQRCAEDTDALAVLDARRPDAVAFGRALAHLHAGGTDVDWTPWFPTDPEPRVIDLPTYPFQGRRFWPSSWQAGQDARGLGLGSAGHPLLGAVVELADGGALLLTGRLGGGSGSWLHDHAVSGTRVVAGAVLVEWALRAADAVGCGTLDELTLRAPLLLPDSGGAQVQVVVGVPDEDGRREVSVYSRPDDEEVGEAWECHASGTLLPQTPPDGAMAEAWPPPGAEPVDVDGLYERAAEAGYEYGPAFQGVRAVWRHGNDLLAEVELPEEAGDEDGFGIHPALLDAALHPALLTEPADGGKVWVPFLWNGVSLHEVGARAVRVRLSPGEDGDGRMLRLLVADPAGRTVLRVEALRMRPVDGGRFKAAVRGVADGLFVLDWTPIIRPEGEGAPVVVLGPEPLRPGLVETALEAGPSPSSVMLAEVAGPEDGDAAETGREVVGRVLDVARAWLEEPRLADVPLAFVTRGQLSEAGVRGLVRSALAEHPGRFLHVDVAGDADPADAVRQALHAGEDQVRVREGRVLVPRLVRAKPGQDADQDTGRGGDQDAGQDAGQDAALPAGDGTVVITGGTGVLGGRVAEHLVREHGVRRLLLLSRQGPRAAGAAGLGERIAALGGHVEAVAVDVTDREALARALASVPAEHPVTAVVHAAGVLDDALLASHTPERLDRVWGPKARGAWNLHAVTRDLPLDAFWIFSSAAGTVGNAGQAGYAAANAFCDALVAHRRAAGLPGLSVAWGPWADAGGMAGGLTAADLARLRGVRPLPADRGLALLDAARRLGEPVVVAADLAVSGVPADELPPVLRGLAGRTRRRAAADGGGSAPAARLAALPAHARAEAIEELVRRTVATVLGHASPKEVRADANFEGLGFDSLTVMELRNRLAAATGLRLPATLAFDHPTPRALALYLTTRLEGRQAAAVPARTDVRTDEPIAIVSMACRYPGGVRSPEDLWDLVSSARDAIGEFPANRGWDLERLFAPEPGRPGSSATREGGFLYEAGEFDAEFFGISPREALAADPQQRLLLEVAWETFERAGIAPTSLRGARAGVYTGVMYHDYADGAADEDARLEGYVMPGVGSAVAGRVSYTLGLEGPAVTVDTACSSSLVAMHMASTALRQGECDLALAGGVTVMATPGLFPGFSRQRGLAPDGRCKSFSAAADGTGWGEGVGLLLLERLSDARRNGHRVLGLIRGSAVNQDGASNGFTAPNGPSQERVIGAALAAAGLTTADVDAVEAHGTGTVLGDPIEAQAVLATYGRDRPDDRPVWLGSVKSNIGHTQAAAGAAGVIKMVMAMRHGTLPASLHIDEPSPHVDWSSGGVRLLTESVPWSGTAGPRRAGVSSFGASGTNAHVIVEEAVAEPVEDARAVSPGVVPWVVSARTPEALDAQIRQLKDFVTAGDASPAEVGWSLLCSRSLFEHRRVATGETAEELLAALDADAPGEPVSGESIWLFSGQGSQRVGMGVGLYERFPVFAETFDEVCALLNPSLERDLASVVFSGERDVLDHTTFAQAGLFAVQVATARLLKSMGVVPDAVIGHSIGEVAAAHVAGVLGLEDACGLVAARATLMGRLPAGGAMVAVQASEAELDGTLPDGVSIATINTPDSTVVSGPAEAVAQVQAAWSERGRKTKQLSVSHAFHSALMDPMLSDFANAIDGLSFTAPTLPLISTLTGEPADQQITTPGYWVRQVREPVRFHAAAARLAERAGTFLELGPDPVLTTAAQHAVDGADAVAVLDRRHPDAVAFGRALAHLHAGGTDVDWTPWFPTDPEPRVIDLPTYPFQRRNYWLAAARGKTGDASGLGLDPARHPLLGAAVRLADADTRVLTGRLPAADSGSWLGEHRVLGTVLLPGAALVEWALRAADEAGCSGVEELTLRAPLLLPASGGLPVQIVVSPAEPDGHRELRIYSRPENDWVCHAEGLLTAEPPGTAEALGGQWPPAGARPLTVDGFYEHVAALGYEYGPAFQGMRAAWQDGRDVFAEIVLPEAAGEATGFGLHPALLDAALHPALLATGADGGPDGGGARLPFVWSGVSLWTREATSLRVRLSPSGEDAVRVTVADAAGSPVLGVERLVLRPADPAQFRTRGADGLFEVEWMPVQEAVAVPDGGFAVAEAATADEALAHVQGWLADTRPDDERRLVVVTRGAAGQNPDPDAAAVWGLVRCAQLENPERFVLVDLEDGADVGTDVGADVGTALAADEPQVAVRDGKPLVPRLVRCGAPPELTPPAGTRAWRVTAEGASTLDEVSVESCPDVLESLRDGQVRVEVHAAGVNFRDVLIALGMVPGFGGIGGEGAGVVTGIGPGVTGFAVGDRVMGLFPGAFGPVAVADARSLVLIPDGWDARDAAGIAVAFLSAWYGLVDLAALQPGQSVLIHAATGGVGQAAVQIARHLGAEVFATASPAKQEVLADLGIGDEHRASSRDLGFEEKFRAATGGRGMDVVLNSLAGEFTDASLRLLAENGRFVELGKTDIRDDPGVWYRAFDLAGDVPPERIAAMLAELRDLFQAGRLEPLPTQAWPLGQAREAFRFMSQAKHTGKIVLDVPPAFDPDGTVLITGGTGTLGALLAEHLVREWGARHLVLVSRRGAGAPGAAELAERLTADAEVTFVAADVADPEAVRDLVTGIDPARPLTGVIHAAGVVDDGTVPSLTPDRMASVWRVKAGGAANLDAATSGLRLGFFTVFSSAAATSGSPGQANYAAANAYCDALMARRRAAGLPGQSIGWGLWESASGITGDLTEADLRRMRTSGIVPLGDEEALALLDRAFEHGRPHLVAAGLDVAGRPADTLPPLLRALGAGSGGGGGTAGGPRRIDWAAQLAGLSPDERLALLLGLVRTHAAAVLGHAEAGALQDDTQLKDLGFDSLTAVELRNRLSSATGLRLPAALAFTYPTPAAIAAHLRDRLVPAEADPLARVLGDVDRLEEVIDRLAPDGDARGRLARRFEALLWRLDGAGGDASGADAVDGDALDAASDDEMFRLIDRELGSVTGGED</sequence>
<dbReference type="SMART" id="SM00826">
    <property type="entry name" value="PKS_DH"/>
    <property type="match status" value="2"/>
</dbReference>
<dbReference type="InterPro" id="IPR032821">
    <property type="entry name" value="PKS_assoc"/>
</dbReference>
<name>A0ABV9TVT5_9ACTN</name>
<evidence type="ECO:0000256" key="8">
    <source>
        <dbReference type="ARBA" id="ARBA00023315"/>
    </source>
</evidence>
<feature type="domain" description="Carrier" evidence="11">
    <location>
        <begin position="3641"/>
        <end position="3716"/>
    </location>
</feature>
<feature type="region of interest" description="C-terminal hotdog fold" evidence="9">
    <location>
        <begin position="1041"/>
        <end position="1181"/>
    </location>
</feature>
<dbReference type="Pfam" id="PF08240">
    <property type="entry name" value="ADH_N"/>
    <property type="match status" value="1"/>
</dbReference>
<dbReference type="InterPro" id="IPR050091">
    <property type="entry name" value="PKS_NRPS_Biosynth_Enz"/>
</dbReference>
<dbReference type="SMART" id="SM00829">
    <property type="entry name" value="PKS_ER"/>
    <property type="match status" value="1"/>
</dbReference>
<keyword evidence="8" id="KW-0012">Acyltransferase</keyword>
<dbReference type="PROSITE" id="PS52019">
    <property type="entry name" value="PKS_MFAS_DH"/>
    <property type="match status" value="2"/>
</dbReference>
<dbReference type="PROSITE" id="PS50075">
    <property type="entry name" value="CARRIER"/>
    <property type="match status" value="2"/>
</dbReference>
<dbReference type="Pfam" id="PF21089">
    <property type="entry name" value="PKS_DH_N"/>
    <property type="match status" value="2"/>
</dbReference>
<dbReference type="InterPro" id="IPR014043">
    <property type="entry name" value="Acyl_transferase_dom"/>
</dbReference>
<feature type="region of interest" description="Disordered" evidence="10">
    <location>
        <begin position="1344"/>
        <end position="1379"/>
    </location>
</feature>
<feature type="domain" description="PKS/mFAS DH" evidence="13">
    <location>
        <begin position="2622"/>
        <end position="2897"/>
    </location>
</feature>
<feature type="region of interest" description="N-terminal hotdog fold" evidence="9">
    <location>
        <begin position="2622"/>
        <end position="2743"/>
    </location>
</feature>
<dbReference type="PROSITE" id="PS00606">
    <property type="entry name" value="KS3_1"/>
    <property type="match status" value="1"/>
</dbReference>
<evidence type="ECO:0000256" key="9">
    <source>
        <dbReference type="PROSITE-ProRule" id="PRU01363"/>
    </source>
</evidence>
<dbReference type="SUPFAM" id="SSF50129">
    <property type="entry name" value="GroES-like"/>
    <property type="match status" value="1"/>
</dbReference>
<dbReference type="Gene3D" id="3.40.50.720">
    <property type="entry name" value="NAD(P)-binding Rossmann-like Domain"/>
    <property type="match status" value="4"/>
</dbReference>
<dbReference type="SUPFAM" id="SSF51735">
    <property type="entry name" value="NAD(P)-binding Rossmann-fold domains"/>
    <property type="match status" value="5"/>
</dbReference>
<dbReference type="SMART" id="SM00822">
    <property type="entry name" value="PKS_KR"/>
    <property type="match status" value="2"/>
</dbReference>
<feature type="region of interest" description="C-terminal hotdog fold" evidence="9">
    <location>
        <begin position="2756"/>
        <end position="2897"/>
    </location>
</feature>
<dbReference type="PANTHER" id="PTHR43775:SF51">
    <property type="entry name" value="INACTIVE PHENOLPHTHIOCEROL SYNTHESIS POLYKETIDE SYNTHASE TYPE I PKS1-RELATED"/>
    <property type="match status" value="1"/>
</dbReference>
<dbReference type="InterPro" id="IPR055123">
    <property type="entry name" value="SpnB-like_Rossmann"/>
</dbReference>
<feature type="domain" description="Ketosynthase family 3 (KS3)" evidence="12">
    <location>
        <begin position="33"/>
        <end position="454"/>
    </location>
</feature>
<dbReference type="Pfam" id="PF00109">
    <property type="entry name" value="ketoacyl-synt"/>
    <property type="match status" value="2"/>
</dbReference>
<dbReference type="SMART" id="SM00825">
    <property type="entry name" value="PKS_KS"/>
    <property type="match status" value="2"/>
</dbReference>
<dbReference type="InterPro" id="IPR014031">
    <property type="entry name" value="Ketoacyl_synth_C"/>
</dbReference>
<dbReference type="InterPro" id="IPR036736">
    <property type="entry name" value="ACP-like_sf"/>
</dbReference>
<evidence type="ECO:0000259" key="13">
    <source>
        <dbReference type="PROSITE" id="PS52019"/>
    </source>
</evidence>
<dbReference type="PROSITE" id="PS00012">
    <property type="entry name" value="PHOSPHOPANTETHEINE"/>
    <property type="match status" value="2"/>
</dbReference>
<evidence type="ECO:0000259" key="11">
    <source>
        <dbReference type="PROSITE" id="PS50075"/>
    </source>
</evidence>
<dbReference type="InterPro" id="IPR049551">
    <property type="entry name" value="PKS_DH_C"/>
</dbReference>
<dbReference type="Gene3D" id="3.10.129.110">
    <property type="entry name" value="Polyketide synthase dehydratase"/>
    <property type="match status" value="2"/>
</dbReference>
<dbReference type="InterPro" id="IPR049552">
    <property type="entry name" value="PKS_DH_N"/>
</dbReference>
<dbReference type="InterPro" id="IPR016036">
    <property type="entry name" value="Malonyl_transacylase_ACP-bd"/>
</dbReference>
<evidence type="ECO:0000256" key="3">
    <source>
        <dbReference type="ARBA" id="ARBA00022450"/>
    </source>
</evidence>
<comment type="pathway">
    <text evidence="2">Antibiotic biosynthesis.</text>
</comment>
<proteinExistence type="predicted"/>
<dbReference type="Gene3D" id="3.40.47.10">
    <property type="match status" value="2"/>
</dbReference>
<dbReference type="Pfam" id="PF22953">
    <property type="entry name" value="SpnB_Rossmann"/>
    <property type="match status" value="2"/>
</dbReference>
<evidence type="ECO:0000256" key="7">
    <source>
        <dbReference type="ARBA" id="ARBA00023268"/>
    </source>
</evidence>
<evidence type="ECO:0000256" key="10">
    <source>
        <dbReference type="SAM" id="MobiDB-lite"/>
    </source>
</evidence>
<dbReference type="Gene3D" id="1.10.1200.10">
    <property type="entry name" value="ACP-like"/>
    <property type="match status" value="2"/>
</dbReference>
<keyword evidence="3" id="KW-0596">Phosphopantetheine</keyword>
<keyword evidence="5" id="KW-0808">Transferase</keyword>
<accession>A0ABV9TVT5</accession>
<keyword evidence="7" id="KW-0511">Multifunctional enzyme</keyword>
<dbReference type="CDD" id="cd08956">
    <property type="entry name" value="KR_3_FAS_SDR_x"/>
    <property type="match status" value="2"/>
</dbReference>
<dbReference type="Pfam" id="PF00550">
    <property type="entry name" value="PP-binding"/>
    <property type="match status" value="2"/>
</dbReference>
<protein>
    <submittedName>
        <fullName evidence="14">SDR family NAD(P)-dependent oxidoreductase</fullName>
    </submittedName>
</protein>
<dbReference type="CDD" id="cd00833">
    <property type="entry name" value="PKS"/>
    <property type="match status" value="2"/>
</dbReference>
<evidence type="ECO:0000313" key="14">
    <source>
        <dbReference type="EMBL" id="MFC4907553.1"/>
    </source>
</evidence>
<dbReference type="InterPro" id="IPR018201">
    <property type="entry name" value="Ketoacyl_synth_AS"/>
</dbReference>
<dbReference type="SMART" id="SM00827">
    <property type="entry name" value="PKS_AT"/>
    <property type="match status" value="2"/>
</dbReference>
<evidence type="ECO:0000256" key="6">
    <source>
        <dbReference type="ARBA" id="ARBA00023194"/>
    </source>
</evidence>
<feature type="region of interest" description="N-terminal hotdog fold" evidence="9">
    <location>
        <begin position="904"/>
        <end position="1029"/>
    </location>
</feature>
<dbReference type="InterPro" id="IPR016039">
    <property type="entry name" value="Thiolase-like"/>
</dbReference>
<dbReference type="Pfam" id="PF16197">
    <property type="entry name" value="KAsynt_C_assoc"/>
    <property type="match status" value="2"/>
</dbReference>
<dbReference type="InterPro" id="IPR015083">
    <property type="entry name" value="NorB/c/GfsB-D-like_docking"/>
</dbReference>
<dbReference type="InterPro" id="IPR009081">
    <property type="entry name" value="PP-bd_ACP"/>
</dbReference>
<feature type="active site" description="Proton donor; for dehydratase activity" evidence="9">
    <location>
        <position position="1101"/>
    </location>
</feature>
<keyword evidence="4" id="KW-0597">Phosphoprotein</keyword>
<reference evidence="15" key="1">
    <citation type="journal article" date="2019" name="Int. J. Syst. Evol. Microbiol.">
        <title>The Global Catalogue of Microorganisms (GCM) 10K type strain sequencing project: providing services to taxonomists for standard genome sequencing and annotation.</title>
        <authorList>
            <consortium name="The Broad Institute Genomics Platform"/>
            <consortium name="The Broad Institute Genome Sequencing Center for Infectious Disease"/>
            <person name="Wu L."/>
            <person name="Ma J."/>
        </authorList>
    </citation>
    <scope>NUCLEOTIDE SEQUENCE [LARGE SCALE GENOMIC DNA]</scope>
    <source>
        <strain evidence="15">KLKA75</strain>
    </source>
</reference>
<dbReference type="InterPro" id="IPR049900">
    <property type="entry name" value="PKS_mFAS_DH"/>
</dbReference>
<feature type="compositionally biased region" description="Low complexity" evidence="10">
    <location>
        <begin position="1363"/>
        <end position="1379"/>
    </location>
</feature>
<dbReference type="InterPro" id="IPR020841">
    <property type="entry name" value="PKS_Beta-ketoAc_synthase_dom"/>
</dbReference>
<dbReference type="SUPFAM" id="SSF53901">
    <property type="entry name" value="Thiolase-like"/>
    <property type="match status" value="2"/>
</dbReference>
<keyword evidence="15" id="KW-1185">Reference proteome</keyword>
<dbReference type="InterPro" id="IPR014030">
    <property type="entry name" value="Ketoacyl_synth_N"/>
</dbReference>
<feature type="domain" description="PKS/mFAS DH" evidence="13">
    <location>
        <begin position="904"/>
        <end position="1181"/>
    </location>
</feature>
<comment type="caution">
    <text evidence="14">The sequence shown here is derived from an EMBL/GenBank/DDBJ whole genome shotgun (WGS) entry which is preliminary data.</text>
</comment>
<dbReference type="Pfam" id="PF00698">
    <property type="entry name" value="Acyl_transf_1"/>
    <property type="match status" value="2"/>
</dbReference>
<evidence type="ECO:0000256" key="4">
    <source>
        <dbReference type="ARBA" id="ARBA00022553"/>
    </source>
</evidence>
<dbReference type="EMBL" id="JBHSIT010000002">
    <property type="protein sequence ID" value="MFC4907553.1"/>
    <property type="molecule type" value="Genomic_DNA"/>
</dbReference>
<dbReference type="InterPro" id="IPR036291">
    <property type="entry name" value="NAD(P)-bd_dom_sf"/>
</dbReference>
<dbReference type="Gene3D" id="3.30.70.3290">
    <property type="match status" value="2"/>
</dbReference>
<dbReference type="Pfam" id="PF02801">
    <property type="entry name" value="Ketoacyl-synt_C"/>
    <property type="match status" value="2"/>
</dbReference>
<evidence type="ECO:0000256" key="2">
    <source>
        <dbReference type="ARBA" id="ARBA00004792"/>
    </source>
</evidence>
<dbReference type="InterPro" id="IPR006162">
    <property type="entry name" value="Ppantetheine_attach_site"/>
</dbReference>
<dbReference type="Pfam" id="PF08990">
    <property type="entry name" value="Docking"/>
    <property type="match status" value="1"/>
</dbReference>
<evidence type="ECO:0000256" key="5">
    <source>
        <dbReference type="ARBA" id="ARBA00022679"/>
    </source>
</evidence>
<dbReference type="SUPFAM" id="SSF47336">
    <property type="entry name" value="ACP-like"/>
    <property type="match status" value="2"/>
</dbReference>
<feature type="domain" description="Carrier" evidence="11">
    <location>
        <begin position="1653"/>
        <end position="1728"/>
    </location>
</feature>
<dbReference type="SUPFAM" id="SSF55048">
    <property type="entry name" value="Probable ACP-binding domain of malonyl-CoA ACP transacylase"/>
    <property type="match status" value="2"/>
</dbReference>
<dbReference type="InterPro" id="IPR013154">
    <property type="entry name" value="ADH-like_N"/>
</dbReference>
<organism evidence="14 15">
    <name type="scientific">Actinomadura gamaensis</name>
    <dbReference type="NCBI Taxonomy" id="1763541"/>
    <lineage>
        <taxon>Bacteria</taxon>
        <taxon>Bacillati</taxon>
        <taxon>Actinomycetota</taxon>
        <taxon>Actinomycetes</taxon>
        <taxon>Streptosporangiales</taxon>
        <taxon>Thermomonosporaceae</taxon>
        <taxon>Actinomadura</taxon>
    </lineage>
</organism>
<dbReference type="Proteomes" id="UP001595872">
    <property type="component" value="Unassembled WGS sequence"/>
</dbReference>
<feature type="active site" description="Proton donor; for dehydratase activity" evidence="9">
    <location>
        <position position="2816"/>
    </location>
</feature>
<dbReference type="SMART" id="SM00823">
    <property type="entry name" value="PKS_PP"/>
    <property type="match status" value="2"/>
</dbReference>
<dbReference type="Pfam" id="PF13602">
    <property type="entry name" value="ADH_zinc_N_2"/>
    <property type="match status" value="1"/>
</dbReference>
<dbReference type="InterPro" id="IPR042104">
    <property type="entry name" value="PKS_dehydratase_sf"/>
</dbReference>
<dbReference type="Pfam" id="PF08659">
    <property type="entry name" value="KR"/>
    <property type="match status" value="2"/>
</dbReference>
<dbReference type="CDD" id="cd05195">
    <property type="entry name" value="enoyl_red"/>
    <property type="match status" value="1"/>
</dbReference>
<dbReference type="PANTHER" id="PTHR43775">
    <property type="entry name" value="FATTY ACID SYNTHASE"/>
    <property type="match status" value="1"/>
</dbReference>
<dbReference type="InterPro" id="IPR020806">
    <property type="entry name" value="PKS_PP-bd"/>
</dbReference>
<dbReference type="SMART" id="SM01294">
    <property type="entry name" value="PKS_PP_betabranch"/>
    <property type="match status" value="1"/>
</dbReference>
<evidence type="ECO:0000259" key="12">
    <source>
        <dbReference type="PROSITE" id="PS52004"/>
    </source>
</evidence>
<dbReference type="InterPro" id="IPR020807">
    <property type="entry name" value="PKS_DH"/>
</dbReference>
<keyword evidence="6" id="KW-0045">Antibiotic biosynthesis</keyword>
<dbReference type="InterPro" id="IPR011032">
    <property type="entry name" value="GroES-like_sf"/>
</dbReference>
<dbReference type="InterPro" id="IPR016035">
    <property type="entry name" value="Acyl_Trfase/lysoPLipase"/>
</dbReference>
<feature type="domain" description="Ketosynthase family 3 (KS3)" evidence="12">
    <location>
        <begin position="1745"/>
        <end position="2170"/>
    </location>
</feature>
<dbReference type="SUPFAM" id="SSF52151">
    <property type="entry name" value="FabD/lysophospholipase-like"/>
    <property type="match status" value="2"/>
</dbReference>
<dbReference type="Pfam" id="PF14765">
    <property type="entry name" value="PS-DH"/>
    <property type="match status" value="2"/>
</dbReference>
<dbReference type="InterPro" id="IPR057326">
    <property type="entry name" value="KR_dom"/>
</dbReference>
<feature type="active site" description="Proton acceptor; for dehydratase activity" evidence="9">
    <location>
        <position position="936"/>
    </location>
</feature>
<feature type="active site" description="Proton acceptor; for dehydratase activity" evidence="9">
    <location>
        <position position="2655"/>
    </location>
</feature>
<evidence type="ECO:0000256" key="1">
    <source>
        <dbReference type="ARBA" id="ARBA00001957"/>
    </source>
</evidence>
<comment type="cofactor">
    <cofactor evidence="1">
        <name>pantetheine 4'-phosphate</name>
        <dbReference type="ChEBI" id="CHEBI:47942"/>
    </cofactor>
</comment>
<dbReference type="Gene3D" id="3.90.180.10">
    <property type="entry name" value="Medium-chain alcohol dehydrogenases, catalytic domain"/>
    <property type="match status" value="1"/>
</dbReference>
<dbReference type="InterPro" id="IPR013968">
    <property type="entry name" value="PKS_KR"/>
</dbReference>